<dbReference type="EMBL" id="EF529446">
    <property type="protein sequence ID" value="ABP88924.1"/>
    <property type="molecule type" value="Genomic_DNA"/>
</dbReference>
<feature type="non-terminal residue" evidence="1">
    <location>
        <position position="1"/>
    </location>
</feature>
<organism evidence="1">
    <name type="scientific">Pasteuria ramosa</name>
    <dbReference type="NCBI Taxonomy" id="225322"/>
    <lineage>
        <taxon>Bacteria</taxon>
        <taxon>Bacillati</taxon>
        <taxon>Bacillota</taxon>
        <taxon>Bacilli</taxon>
        <taxon>Bacillales</taxon>
        <taxon>Pasteuriaceae</taxon>
        <taxon>Pasteuria</taxon>
    </lineage>
</organism>
<proteinExistence type="predicted"/>
<reference evidence="1" key="1">
    <citation type="journal article" date="2008" name="Appl. Environ. Microbiol.">
        <title>Genetic and immunological comparison of the cladoceran parasite Pasteuria ramosa with the nematode parasite Pasteuria penetrans.</title>
        <authorList>
            <person name="Schmidt L.M."/>
            <person name="Mouton L."/>
            <person name="Nong G."/>
            <person name="Ebert D."/>
            <person name="Preston J.F."/>
        </authorList>
    </citation>
    <scope>NUCLEOTIDE SEQUENCE</scope>
</reference>
<accession>A5A4Z5</accession>
<protein>
    <submittedName>
        <fullName evidence="1">DNA polymerase III PolC-type</fullName>
    </submittedName>
</protein>
<dbReference type="AlphaFoldDB" id="A5A4Z5"/>
<feature type="non-terminal residue" evidence="1">
    <location>
        <position position="75"/>
    </location>
</feature>
<sequence>RASRRTWWRANPHLTNLRCKSKKSWKARSLSRTTPVLTTASSKPLLSAWVWIFGPRCCAPSSSRGCCFRSRPGTT</sequence>
<evidence type="ECO:0000313" key="1">
    <source>
        <dbReference type="EMBL" id="ABP88924.1"/>
    </source>
</evidence>
<gene>
    <name evidence="1" type="primary">polC</name>
</gene>
<name>A5A4Z5_9BACL</name>